<evidence type="ECO:0000313" key="2">
    <source>
        <dbReference type="Proteomes" id="UP000663908"/>
    </source>
</evidence>
<dbReference type="EMBL" id="CP071839">
    <property type="protein sequence ID" value="QTE02306.1"/>
    <property type="molecule type" value="Genomic_DNA"/>
</dbReference>
<reference evidence="1 2" key="1">
    <citation type="submission" date="2021-03" db="EMBL/GenBank/DDBJ databases">
        <title>Complete genome sequence of Streptomyces cyanogenus S136, producer of anticancer angucycline landomycin A.</title>
        <authorList>
            <person name="Hrab P."/>
            <person name="Ruckert C."/>
            <person name="Busche T."/>
            <person name="Ostash I."/>
            <person name="Kalinowski J."/>
            <person name="Fedorenko V."/>
            <person name="Yushchuk O."/>
            <person name="Ostash B."/>
        </authorList>
    </citation>
    <scope>NUCLEOTIDE SEQUENCE [LARGE SCALE GENOMIC DNA]</scope>
    <source>
        <strain evidence="1 2">S136</strain>
    </source>
</reference>
<evidence type="ECO:0000313" key="1">
    <source>
        <dbReference type="EMBL" id="QTE02306.1"/>
    </source>
</evidence>
<dbReference type="Proteomes" id="UP000663908">
    <property type="component" value="Chromosome"/>
</dbReference>
<organism evidence="1 2">
    <name type="scientific">Streptomyces cyanogenus</name>
    <dbReference type="NCBI Taxonomy" id="80860"/>
    <lineage>
        <taxon>Bacteria</taxon>
        <taxon>Bacillati</taxon>
        <taxon>Actinomycetota</taxon>
        <taxon>Actinomycetes</taxon>
        <taxon>Kitasatosporales</taxon>
        <taxon>Streptomycetaceae</taxon>
        <taxon>Streptomyces</taxon>
    </lineage>
</organism>
<gene>
    <name evidence="1" type="ORF">S1361_33555</name>
</gene>
<keyword evidence="2" id="KW-1185">Reference proteome</keyword>
<protein>
    <submittedName>
        <fullName evidence="1">Uncharacterized protein</fullName>
    </submittedName>
</protein>
<sequence>MAGGPITTEDEYASPVAVSWSAAGLRRRHAVEHLGTGRSGPVRLLPAVVA</sequence>
<accession>A0ABX7TZV2</accession>
<proteinExistence type="predicted"/>
<name>A0ABX7TZV2_STRCY</name>